<dbReference type="Gene3D" id="3.40.190.10">
    <property type="entry name" value="Periplasmic binding protein-like II"/>
    <property type="match status" value="2"/>
</dbReference>
<evidence type="ECO:0000313" key="2">
    <source>
        <dbReference type="Proteomes" id="UP001501195"/>
    </source>
</evidence>
<dbReference type="InterPro" id="IPR006311">
    <property type="entry name" value="TAT_signal"/>
</dbReference>
<dbReference type="InterPro" id="IPR050490">
    <property type="entry name" value="Bact_solute-bd_prot1"/>
</dbReference>
<accession>A0ABP9HV02</accession>
<protein>
    <submittedName>
        <fullName evidence="1">ABC transporter substrate-binding protein</fullName>
    </submittedName>
</protein>
<dbReference type="PANTHER" id="PTHR43649">
    <property type="entry name" value="ARABINOSE-BINDING PROTEIN-RELATED"/>
    <property type="match status" value="1"/>
</dbReference>
<gene>
    <name evidence="1" type="ORF">GCM10023225_19820</name>
</gene>
<dbReference type="Proteomes" id="UP001501195">
    <property type="component" value="Unassembled WGS sequence"/>
</dbReference>
<evidence type="ECO:0000313" key="1">
    <source>
        <dbReference type="EMBL" id="GAA4979503.1"/>
    </source>
</evidence>
<keyword evidence="2" id="KW-1185">Reference proteome</keyword>
<dbReference type="PANTHER" id="PTHR43649:SF12">
    <property type="entry name" value="DIACETYLCHITOBIOSE BINDING PROTEIN DASA"/>
    <property type="match status" value="1"/>
</dbReference>
<dbReference type="EMBL" id="BAABIL010000283">
    <property type="protein sequence ID" value="GAA4979503.1"/>
    <property type="molecule type" value="Genomic_DNA"/>
</dbReference>
<comment type="caution">
    <text evidence="1">The sequence shown here is derived from an EMBL/GenBank/DDBJ whole genome shotgun (WGS) entry which is preliminary data.</text>
</comment>
<organism evidence="1 2">
    <name type="scientific">Kineococcus glutinatus</name>
    <dbReference type="NCBI Taxonomy" id="1070872"/>
    <lineage>
        <taxon>Bacteria</taxon>
        <taxon>Bacillati</taxon>
        <taxon>Actinomycetota</taxon>
        <taxon>Actinomycetes</taxon>
        <taxon>Kineosporiales</taxon>
        <taxon>Kineosporiaceae</taxon>
        <taxon>Kineococcus</taxon>
    </lineage>
</organism>
<dbReference type="PROSITE" id="PS51318">
    <property type="entry name" value="TAT"/>
    <property type="match status" value="1"/>
</dbReference>
<sequence length="454" mass="48320">MTVVSRHEASHERATARPARRAVLTGALALALLGTAACGGGSAAEGEAEATGAPETTEPVVLTVAWWGGPARAENTQKVLDLYTKAHPNVTFKTQWQGYSGYYDKINTSAAGRNAPDIIQIDNRALREYANKKLLADLTEAKGGTLKVDDIDPKLLGTGEVDGKLFAVPLASNTQALAVDKTLLEPLGLLPAETGWATWDEFAAWAAQVTTATGGKVWGVRDESANMSWFEPWLRQNGKNLYDGQKPGFTTADVEEWFQMWADLRDSGGATPAEVAQPANSGDISKNTVATKQTATSFSYDNQLTELAKATDHELVLVPLPGPLEGNYSRPSQFFTAYARGENVATAIDVINFFVNDEEAGAALGTERGLPPSSKVSDAIAPSFSDQLKYVVAFDERVTAEAGDTPPVPAQGDAEMVKLLITSAENVGFGRQPVQQAAEEFVTQATAALERAGS</sequence>
<dbReference type="RefSeq" id="WP_345712348.1">
    <property type="nucleotide sequence ID" value="NZ_BAABIL010000283.1"/>
</dbReference>
<dbReference type="Pfam" id="PF13416">
    <property type="entry name" value="SBP_bac_8"/>
    <property type="match status" value="1"/>
</dbReference>
<reference evidence="2" key="1">
    <citation type="journal article" date="2019" name="Int. J. Syst. Evol. Microbiol.">
        <title>The Global Catalogue of Microorganisms (GCM) 10K type strain sequencing project: providing services to taxonomists for standard genome sequencing and annotation.</title>
        <authorList>
            <consortium name="The Broad Institute Genomics Platform"/>
            <consortium name="The Broad Institute Genome Sequencing Center for Infectious Disease"/>
            <person name="Wu L."/>
            <person name="Ma J."/>
        </authorList>
    </citation>
    <scope>NUCLEOTIDE SEQUENCE [LARGE SCALE GENOMIC DNA]</scope>
    <source>
        <strain evidence="2">JCM 18126</strain>
    </source>
</reference>
<dbReference type="InterPro" id="IPR006059">
    <property type="entry name" value="SBP"/>
</dbReference>
<name>A0ABP9HV02_9ACTN</name>
<proteinExistence type="predicted"/>
<dbReference type="SUPFAM" id="SSF53850">
    <property type="entry name" value="Periplasmic binding protein-like II"/>
    <property type="match status" value="1"/>
</dbReference>